<feature type="compositionally biased region" description="Low complexity" evidence="1">
    <location>
        <begin position="12"/>
        <end position="23"/>
    </location>
</feature>
<geneLocation type="plasmid" evidence="2 3">
    <name>pTElox9</name>
</geneLocation>
<evidence type="ECO:0000256" key="1">
    <source>
        <dbReference type="SAM" id="MobiDB-lite"/>
    </source>
</evidence>
<gene>
    <name evidence="2" type="ORF">AKL02_020910</name>
</gene>
<protein>
    <submittedName>
        <fullName evidence="2">Uncharacterized protein</fullName>
    </submittedName>
</protein>
<organism evidence="2 3">
    <name type="scientific">Thioclava electrotropha</name>
    <dbReference type="NCBI Taxonomy" id="1549850"/>
    <lineage>
        <taxon>Bacteria</taxon>
        <taxon>Pseudomonadati</taxon>
        <taxon>Pseudomonadota</taxon>
        <taxon>Alphaproteobacteria</taxon>
        <taxon>Rhodobacterales</taxon>
        <taxon>Paracoccaceae</taxon>
        <taxon>Thioclava</taxon>
    </lineage>
</organism>
<proteinExistence type="predicted"/>
<accession>A0ABX6Z051</accession>
<dbReference type="EMBL" id="CP053563">
    <property type="protein sequence ID" value="QPZ93425.1"/>
    <property type="molecule type" value="Genomic_DNA"/>
</dbReference>
<name>A0ABX6Z051_9RHOB</name>
<reference evidence="2 3" key="1">
    <citation type="submission" date="2020-05" db="EMBL/GenBank/DDBJ databases">
        <title>Thioclava electrotropha strain Elox9 finished genome.</title>
        <authorList>
            <person name="Rowe A.R."/>
            <person name="Wilbanks E.G."/>
        </authorList>
    </citation>
    <scope>NUCLEOTIDE SEQUENCE [LARGE SCALE GENOMIC DNA]</scope>
    <source>
        <strain evidence="2 3">Elox9</strain>
        <plasmid evidence="2 3">pTElox9</plasmid>
    </source>
</reference>
<keyword evidence="2" id="KW-0614">Plasmid</keyword>
<evidence type="ECO:0000313" key="3">
    <source>
        <dbReference type="Proteomes" id="UP000192422"/>
    </source>
</evidence>
<sequence>MTRDSVTATRDAAPASWGAHGAARGSPIASLEKLDRIKQRRHQESTLSGDVSR</sequence>
<dbReference type="RefSeq" id="WP_165757059.1">
    <property type="nucleotide sequence ID" value="NZ_CP053563.1"/>
</dbReference>
<keyword evidence="3" id="KW-1185">Reference proteome</keyword>
<dbReference type="Proteomes" id="UP000192422">
    <property type="component" value="Plasmid pTElox9"/>
</dbReference>
<feature type="region of interest" description="Disordered" evidence="1">
    <location>
        <begin position="1"/>
        <end position="53"/>
    </location>
</feature>
<evidence type="ECO:0000313" key="2">
    <source>
        <dbReference type="EMBL" id="QPZ93425.1"/>
    </source>
</evidence>